<evidence type="ECO:0000313" key="2">
    <source>
        <dbReference type="EMBL" id="MBS4179997.1"/>
    </source>
</evidence>
<protein>
    <submittedName>
        <fullName evidence="2">Uncharacterized protein</fullName>
    </submittedName>
</protein>
<proteinExistence type="predicted"/>
<dbReference type="RefSeq" id="WP_213140030.1">
    <property type="nucleotide sequence ID" value="NZ_JAGYPE020000019.1"/>
</dbReference>
<reference evidence="2" key="1">
    <citation type="submission" date="2021-05" db="EMBL/GenBank/DDBJ databases">
        <title>Novel Bacillus species.</title>
        <authorList>
            <person name="Liu G."/>
        </authorList>
    </citation>
    <scope>NUCLEOTIDE SEQUENCE</scope>
    <source>
        <strain evidence="2 4">FJAT-50051</strain>
    </source>
</reference>
<evidence type="ECO:0000313" key="3">
    <source>
        <dbReference type="EMBL" id="MCH6266344.1"/>
    </source>
</evidence>
<sequence length="122" mass="13334">MKKKMLALICGGFIAFSLFAAPGNPVKAAEEEDCTCHNVTPIYGAQKNKIIANLISSQEFKNAKLSIIKDGDNWRGINNTEVLVHNSYGITIVGVPFIDQDGKIMMATFIDGFFMGSAPKYE</sequence>
<keyword evidence="1" id="KW-0732">Signal</keyword>
<gene>
    <name evidence="2" type="ORF">KHB02_01210</name>
    <name evidence="3" type="ORF">KHB02_012510</name>
</gene>
<dbReference type="Proteomes" id="UP000677265">
    <property type="component" value="Unassembled WGS sequence"/>
</dbReference>
<feature type="chain" id="PRO_5044697201" evidence="1">
    <location>
        <begin position="21"/>
        <end position="122"/>
    </location>
</feature>
<dbReference type="EMBL" id="JAGYPE010000001">
    <property type="protein sequence ID" value="MBS4179997.1"/>
    <property type="molecule type" value="Genomic_DNA"/>
</dbReference>
<dbReference type="EMBL" id="JAGYPE020000019">
    <property type="protein sequence ID" value="MCH6266344.1"/>
    <property type="molecule type" value="Genomic_DNA"/>
</dbReference>
<evidence type="ECO:0000256" key="1">
    <source>
        <dbReference type="SAM" id="SignalP"/>
    </source>
</evidence>
<evidence type="ECO:0000313" key="4">
    <source>
        <dbReference type="Proteomes" id="UP000677265"/>
    </source>
</evidence>
<name>A0A942STT8_9BACI</name>
<comment type="caution">
    <text evidence="2">The sequence shown here is derived from an EMBL/GenBank/DDBJ whole genome shotgun (WGS) entry which is preliminary data.</text>
</comment>
<dbReference type="AlphaFoldDB" id="A0A942STT8"/>
<accession>A0A942STT8</accession>
<feature type="signal peptide" evidence="1">
    <location>
        <begin position="1"/>
        <end position="20"/>
    </location>
</feature>
<organism evidence="2">
    <name type="scientific">Neobacillus citreus</name>
    <dbReference type="NCBI Taxonomy" id="2833578"/>
    <lineage>
        <taxon>Bacteria</taxon>
        <taxon>Bacillati</taxon>
        <taxon>Bacillota</taxon>
        <taxon>Bacilli</taxon>
        <taxon>Bacillales</taxon>
        <taxon>Bacillaceae</taxon>
        <taxon>Neobacillus</taxon>
    </lineage>
</organism>
<keyword evidence="4" id="KW-1185">Reference proteome</keyword>